<accession>A0ACA9LK26</accession>
<dbReference type="EMBL" id="CAJVPU010004622">
    <property type="protein sequence ID" value="CAG8535814.1"/>
    <property type="molecule type" value="Genomic_DNA"/>
</dbReference>
<evidence type="ECO:0000313" key="2">
    <source>
        <dbReference type="Proteomes" id="UP000789702"/>
    </source>
</evidence>
<keyword evidence="2" id="KW-1185">Reference proteome</keyword>
<gene>
    <name evidence="1" type="ORF">DHETER_LOCUS4577</name>
</gene>
<dbReference type="Proteomes" id="UP000789702">
    <property type="component" value="Unassembled WGS sequence"/>
</dbReference>
<reference evidence="1" key="1">
    <citation type="submission" date="2021-06" db="EMBL/GenBank/DDBJ databases">
        <authorList>
            <person name="Kallberg Y."/>
            <person name="Tangrot J."/>
            <person name="Rosling A."/>
        </authorList>
    </citation>
    <scope>NUCLEOTIDE SEQUENCE</scope>
    <source>
        <strain evidence="1">IL203A</strain>
    </source>
</reference>
<comment type="caution">
    <text evidence="1">The sequence shown here is derived from an EMBL/GenBank/DDBJ whole genome shotgun (WGS) entry which is preliminary data.</text>
</comment>
<name>A0ACA9LK26_9GLOM</name>
<proteinExistence type="predicted"/>
<organism evidence="1 2">
    <name type="scientific">Dentiscutata heterogama</name>
    <dbReference type="NCBI Taxonomy" id="1316150"/>
    <lineage>
        <taxon>Eukaryota</taxon>
        <taxon>Fungi</taxon>
        <taxon>Fungi incertae sedis</taxon>
        <taxon>Mucoromycota</taxon>
        <taxon>Glomeromycotina</taxon>
        <taxon>Glomeromycetes</taxon>
        <taxon>Diversisporales</taxon>
        <taxon>Gigasporaceae</taxon>
        <taxon>Dentiscutata</taxon>
    </lineage>
</organism>
<sequence>MGRLPLVCWMVPQQIIPYVFLTSPKVDVPYHPLGTLNIFEVLKQVIRVFYQETIKSCNSFKLARVLVNNANNQEVPRESVYDAELYRIMSNWLGRFTVTGQWHLKYRATTASIKELKEHYEQALLYDKKLPADETWVVHFTCCEDTISKLYWPTESQLQKGLRVVYFWHDLNFTKVSVIACLVGYK</sequence>
<protein>
    <submittedName>
        <fullName evidence="1">1245_t:CDS:1</fullName>
    </submittedName>
</protein>
<evidence type="ECO:0000313" key="1">
    <source>
        <dbReference type="EMBL" id="CAG8535814.1"/>
    </source>
</evidence>